<name>A0A7I8WP18_BURXY</name>
<gene>
    <name evidence="3" type="ORF">BXYJ_LOCUS3390</name>
</gene>
<feature type="region of interest" description="Disordered" evidence="1">
    <location>
        <begin position="422"/>
        <end position="443"/>
    </location>
</feature>
<protein>
    <submittedName>
        <fullName evidence="3">(pine wood nematode) hypothetical protein</fullName>
    </submittedName>
</protein>
<accession>A0A7I8WP18</accession>
<keyword evidence="4" id="KW-1185">Reference proteome</keyword>
<feature type="chain" id="PRO_5035384829" evidence="2">
    <location>
        <begin position="21"/>
        <end position="469"/>
    </location>
</feature>
<dbReference type="Proteomes" id="UP000582659">
    <property type="component" value="Unassembled WGS sequence"/>
</dbReference>
<organism evidence="3 4">
    <name type="scientific">Bursaphelenchus xylophilus</name>
    <name type="common">Pinewood nematode worm</name>
    <name type="synonym">Aphelenchoides xylophilus</name>
    <dbReference type="NCBI Taxonomy" id="6326"/>
    <lineage>
        <taxon>Eukaryota</taxon>
        <taxon>Metazoa</taxon>
        <taxon>Ecdysozoa</taxon>
        <taxon>Nematoda</taxon>
        <taxon>Chromadorea</taxon>
        <taxon>Rhabditida</taxon>
        <taxon>Tylenchina</taxon>
        <taxon>Tylenchomorpha</taxon>
        <taxon>Aphelenchoidea</taxon>
        <taxon>Aphelenchoididae</taxon>
        <taxon>Bursaphelenchus</taxon>
    </lineage>
</organism>
<dbReference type="OrthoDB" id="5852326at2759"/>
<dbReference type="AlphaFoldDB" id="A0A7I8WP18"/>
<feature type="signal peptide" evidence="2">
    <location>
        <begin position="1"/>
        <end position="20"/>
    </location>
</feature>
<proteinExistence type="predicted"/>
<dbReference type="EMBL" id="CAJFCV020000002">
    <property type="protein sequence ID" value="CAG9094271.1"/>
    <property type="molecule type" value="Genomic_DNA"/>
</dbReference>
<evidence type="ECO:0000256" key="2">
    <source>
        <dbReference type="SAM" id="SignalP"/>
    </source>
</evidence>
<evidence type="ECO:0000256" key="1">
    <source>
        <dbReference type="SAM" id="MobiDB-lite"/>
    </source>
</evidence>
<reference evidence="3" key="1">
    <citation type="submission" date="2020-09" db="EMBL/GenBank/DDBJ databases">
        <authorList>
            <person name="Kikuchi T."/>
        </authorList>
    </citation>
    <scope>NUCLEOTIDE SEQUENCE</scope>
    <source>
        <strain evidence="3">Ka4C1</strain>
    </source>
</reference>
<evidence type="ECO:0000313" key="3">
    <source>
        <dbReference type="EMBL" id="CAD5214158.1"/>
    </source>
</evidence>
<sequence length="469" mass="50683">MLLRWSTVLLLSLFLHTAISSTSKKSKRQNNERSDKVLLRTKRQHCTCLNVRIGTSDQPPVGPGFDALASTYKCTCNSAGNPMQQQRELQQILQQVEPMSRCLCGPGSQFAREPAMGPLYEQLPEQQQWECHCQHGNEPIGPAPQFFPWNRPTASQPSPLIPTRAPQLAPTYPTFPLLPRQDQPIAPHIAPSVSPAPLPVNTHAPVAPLPVNRDSRPYDAPPPYPEQPNGINTPIAPIRRPEPARPLPIASCPCMEVTVNVIRTDSRGNRVPIRTPMCLCEPVAPAASIAPVAPLKEAPVLQPIAPVAPALPSPVTSYSATTNMLPIVGAHPGQTLFYPDGHLVPPNAPVPLATASAPLPVLPAAPLLVNDEPVAPPEPPIVPCLMISINGIQGKYCTCTENYRQCSPTQCCNHKTFRSMKGNTTTSEAPSASTPAPTNSTNAPSAVDLLMEFVDKFRQHLNTDSSKQN</sequence>
<evidence type="ECO:0000313" key="4">
    <source>
        <dbReference type="Proteomes" id="UP000659654"/>
    </source>
</evidence>
<dbReference type="Proteomes" id="UP000659654">
    <property type="component" value="Unassembled WGS sequence"/>
</dbReference>
<dbReference type="EMBL" id="CAJFDI010000002">
    <property type="protein sequence ID" value="CAD5214158.1"/>
    <property type="molecule type" value="Genomic_DNA"/>
</dbReference>
<keyword evidence="2" id="KW-0732">Signal</keyword>
<feature type="compositionally biased region" description="Low complexity" evidence="1">
    <location>
        <begin position="423"/>
        <end position="443"/>
    </location>
</feature>
<comment type="caution">
    <text evidence="3">The sequence shown here is derived from an EMBL/GenBank/DDBJ whole genome shotgun (WGS) entry which is preliminary data.</text>
</comment>